<dbReference type="STRING" id="1163617.SCD_n02729"/>
<feature type="domain" description="Aminoglycoside phosphotransferase" evidence="12">
    <location>
        <begin position="38"/>
        <end position="262"/>
    </location>
</feature>
<keyword evidence="10 11" id="KW-0346">Stress response</keyword>
<dbReference type="NCBIfam" id="NF008738">
    <property type="entry name" value="PRK11768.1"/>
    <property type="match status" value="1"/>
</dbReference>
<comment type="function">
    <text evidence="11">A protein kinase that phosphorylates Ser and Thr residues. Probably acts to suppress the effects of stress linked to accumulation of reactive oxygen species. Probably involved in the extracytoplasmic stress response.</text>
</comment>
<feature type="binding site" evidence="11">
    <location>
        <position position="224"/>
    </location>
    <ligand>
        <name>Mg(2+)</name>
        <dbReference type="ChEBI" id="CHEBI:18420"/>
    </ligand>
</feature>
<proteinExistence type="inferred from homology"/>
<keyword evidence="1 11" id="KW-0963">Cytoplasm</keyword>
<organism evidence="13 14">
    <name type="scientific">Sulfuricella denitrificans (strain DSM 22764 / NBRC 105220 / skB26)</name>
    <dbReference type="NCBI Taxonomy" id="1163617"/>
    <lineage>
        <taxon>Bacteria</taxon>
        <taxon>Pseudomonadati</taxon>
        <taxon>Pseudomonadota</taxon>
        <taxon>Betaproteobacteria</taxon>
        <taxon>Nitrosomonadales</taxon>
        <taxon>Sulfuricellaceae</taxon>
        <taxon>Sulfuricella</taxon>
    </lineage>
</organism>
<dbReference type="Gene3D" id="3.30.200.70">
    <property type="match status" value="1"/>
</dbReference>
<dbReference type="Pfam" id="PF01636">
    <property type="entry name" value="APH"/>
    <property type="match status" value="1"/>
</dbReference>
<dbReference type="Proteomes" id="UP000015559">
    <property type="component" value="Chromosome"/>
</dbReference>
<keyword evidence="6 11" id="KW-0547">Nucleotide-binding</keyword>
<dbReference type="Gene3D" id="1.20.1270.170">
    <property type="match status" value="1"/>
</dbReference>
<dbReference type="AlphaFoldDB" id="S6ANR5"/>
<dbReference type="HAMAP" id="MF_01497">
    <property type="entry name" value="SrkA_kinase"/>
    <property type="match status" value="1"/>
</dbReference>
<dbReference type="SUPFAM" id="SSF56112">
    <property type="entry name" value="Protein kinase-like (PK-like)"/>
    <property type="match status" value="1"/>
</dbReference>
<comment type="subunit">
    <text evidence="11">Monomer.</text>
</comment>
<feature type="active site" evidence="11">
    <location>
        <position position="224"/>
    </location>
</feature>
<keyword evidence="3 11" id="KW-0597">Phosphoprotein</keyword>
<keyword evidence="2 11" id="KW-0723">Serine/threonine-protein kinase</keyword>
<evidence type="ECO:0000313" key="14">
    <source>
        <dbReference type="Proteomes" id="UP000015559"/>
    </source>
</evidence>
<dbReference type="KEGG" id="sdr:SCD_n02729"/>
<dbReference type="GO" id="GO:0106310">
    <property type="term" value="F:protein serine kinase activity"/>
    <property type="evidence" value="ECO:0007669"/>
    <property type="project" value="RHEA"/>
</dbReference>
<evidence type="ECO:0000256" key="5">
    <source>
        <dbReference type="ARBA" id="ARBA00022723"/>
    </source>
</evidence>
<dbReference type="eggNOG" id="COG2334">
    <property type="taxonomic scope" value="Bacteria"/>
</dbReference>
<evidence type="ECO:0000259" key="12">
    <source>
        <dbReference type="Pfam" id="PF01636"/>
    </source>
</evidence>
<dbReference type="HOGENOM" id="CLU_054715_0_0_4"/>
<feature type="active site" description="Proton acceptor" evidence="11">
    <location>
        <position position="207"/>
    </location>
</feature>
<keyword evidence="4 11" id="KW-0808">Transferase</keyword>
<dbReference type="OrthoDB" id="5392197at2"/>
<dbReference type="PANTHER" id="PTHR39573">
    <property type="entry name" value="STRESS RESPONSE KINASE A"/>
    <property type="match status" value="1"/>
</dbReference>
<dbReference type="InterPro" id="IPR002575">
    <property type="entry name" value="Aminoglycoside_PTrfase"/>
</dbReference>
<evidence type="ECO:0000256" key="11">
    <source>
        <dbReference type="HAMAP-Rule" id="MF_01497"/>
    </source>
</evidence>
<accession>S6ANR5</accession>
<keyword evidence="7 11" id="KW-0418">Kinase</keyword>
<comment type="subcellular location">
    <subcellularLocation>
        <location evidence="11">Cytoplasm</location>
    </subcellularLocation>
</comment>
<gene>
    <name evidence="11" type="primary">srkA</name>
    <name evidence="13" type="ORF">SCD_n02729</name>
</gene>
<evidence type="ECO:0000256" key="7">
    <source>
        <dbReference type="ARBA" id="ARBA00022777"/>
    </source>
</evidence>
<dbReference type="EMBL" id="AP013066">
    <property type="protein sequence ID" value="BAN36529.1"/>
    <property type="molecule type" value="Genomic_DNA"/>
</dbReference>
<dbReference type="RefSeq" id="WP_009207511.1">
    <property type="nucleotide sequence ID" value="NC_022357.1"/>
</dbReference>
<keyword evidence="8 11" id="KW-0067">ATP-binding</keyword>
<dbReference type="Gene3D" id="1.10.510.10">
    <property type="entry name" value="Transferase(Phosphotransferase) domain 1"/>
    <property type="match status" value="1"/>
</dbReference>
<dbReference type="InterPro" id="IPR032882">
    <property type="entry name" value="SrkA/RdoA"/>
</dbReference>
<comment type="similarity">
    <text evidence="11">Belongs to the SrkA/RdoA protein kinase family.</text>
</comment>
<evidence type="ECO:0000256" key="2">
    <source>
        <dbReference type="ARBA" id="ARBA00022527"/>
    </source>
</evidence>
<keyword evidence="9 11" id="KW-0460">Magnesium</keyword>
<dbReference type="GO" id="GO:0000287">
    <property type="term" value="F:magnesium ion binding"/>
    <property type="evidence" value="ECO:0007669"/>
    <property type="project" value="UniProtKB-UniRule"/>
</dbReference>
<evidence type="ECO:0000256" key="6">
    <source>
        <dbReference type="ARBA" id="ARBA00022741"/>
    </source>
</evidence>
<keyword evidence="5 11" id="KW-0479">Metal-binding</keyword>
<comment type="catalytic activity">
    <reaction evidence="11">
        <text>L-seryl-[protein] + ATP = O-phospho-L-seryl-[protein] + ADP + H(+)</text>
        <dbReference type="Rhea" id="RHEA:17989"/>
        <dbReference type="Rhea" id="RHEA-COMP:9863"/>
        <dbReference type="Rhea" id="RHEA-COMP:11604"/>
        <dbReference type="ChEBI" id="CHEBI:15378"/>
        <dbReference type="ChEBI" id="CHEBI:29999"/>
        <dbReference type="ChEBI" id="CHEBI:30616"/>
        <dbReference type="ChEBI" id="CHEBI:83421"/>
        <dbReference type="ChEBI" id="CHEBI:456216"/>
        <dbReference type="EC" id="2.7.11.1"/>
    </reaction>
</comment>
<evidence type="ECO:0000256" key="4">
    <source>
        <dbReference type="ARBA" id="ARBA00022679"/>
    </source>
</evidence>
<feature type="binding site" evidence="11">
    <location>
        <position position="212"/>
    </location>
    <ligand>
        <name>Mg(2+)</name>
        <dbReference type="ChEBI" id="CHEBI:18420"/>
    </ligand>
</feature>
<evidence type="ECO:0000256" key="10">
    <source>
        <dbReference type="ARBA" id="ARBA00023016"/>
    </source>
</evidence>
<reference evidence="13 14" key="1">
    <citation type="journal article" date="2012" name="Appl. Environ. Microbiol.">
        <title>Draft genome sequence of a psychrotolerant sulfur-oxidizing bacterium, Sulfuricella denitrificans skB26, and proteomic insights into cold adaptation.</title>
        <authorList>
            <person name="Watanabe T."/>
            <person name="Kojima H."/>
            <person name="Fukui M."/>
        </authorList>
    </citation>
    <scope>NUCLEOTIDE SEQUENCE [LARGE SCALE GENOMIC DNA]</scope>
    <source>
        <strain evidence="14">skB26</strain>
    </source>
</reference>
<dbReference type="GO" id="GO:0005524">
    <property type="term" value="F:ATP binding"/>
    <property type="evidence" value="ECO:0007669"/>
    <property type="project" value="UniProtKB-UniRule"/>
</dbReference>
<dbReference type="InterPro" id="IPR011009">
    <property type="entry name" value="Kinase-like_dom_sf"/>
</dbReference>
<dbReference type="EC" id="2.7.11.1" evidence="11"/>
<dbReference type="GO" id="GO:0005737">
    <property type="term" value="C:cytoplasm"/>
    <property type="evidence" value="ECO:0007669"/>
    <property type="project" value="UniProtKB-SubCell"/>
</dbReference>
<sequence>MITVDTPSPPYQDLTPDRILNAVESLGLRCDGRLLALNSYENRVYQVGIEESAPVIAKFYRPLRWTDEAILEEHRFTLELAEREIPVVAPLVDATGRSLHEFEGFRFTISPRQPGRAPELDDPDTLEWMGRFIGRIHAVGAIEPFAHRPTISIETFGEEPYRYIITNGFIPPDLEAAYISTVEDALQRVRAAFARAEPVALIRLHGDCHPGNVLWSDTGPHFVDFDDCRMGPAMQDIWMLLSGDRAEMTRQLSDFMEGYKEFHDFNQRELLLMEALRTLRLIHYSGWLAQRWSDPAFPASFPWFNTQRYWQDQILALREQAALMDEPPLFLG</sequence>
<keyword evidence="14" id="KW-1185">Reference proteome</keyword>
<evidence type="ECO:0000256" key="9">
    <source>
        <dbReference type="ARBA" id="ARBA00022842"/>
    </source>
</evidence>
<protein>
    <recommendedName>
        <fullName evidence="11">Stress response kinase A</fullName>
        <ecNumber evidence="11">2.7.11.1</ecNumber>
    </recommendedName>
    <alternativeName>
        <fullName evidence="11">Serine/threonine-protein kinase SrkA</fullName>
    </alternativeName>
</protein>
<evidence type="ECO:0000256" key="8">
    <source>
        <dbReference type="ARBA" id="ARBA00022840"/>
    </source>
</evidence>
<dbReference type="PANTHER" id="PTHR39573:SF1">
    <property type="entry name" value="STRESS RESPONSE KINASE A"/>
    <property type="match status" value="1"/>
</dbReference>
<comment type="catalytic activity">
    <reaction evidence="11">
        <text>L-threonyl-[protein] + ATP = O-phospho-L-threonyl-[protein] + ADP + H(+)</text>
        <dbReference type="Rhea" id="RHEA:46608"/>
        <dbReference type="Rhea" id="RHEA-COMP:11060"/>
        <dbReference type="Rhea" id="RHEA-COMP:11605"/>
        <dbReference type="ChEBI" id="CHEBI:15378"/>
        <dbReference type="ChEBI" id="CHEBI:30013"/>
        <dbReference type="ChEBI" id="CHEBI:30616"/>
        <dbReference type="ChEBI" id="CHEBI:61977"/>
        <dbReference type="ChEBI" id="CHEBI:456216"/>
        <dbReference type="EC" id="2.7.11.1"/>
    </reaction>
</comment>
<dbReference type="GO" id="GO:0004674">
    <property type="term" value="F:protein serine/threonine kinase activity"/>
    <property type="evidence" value="ECO:0007669"/>
    <property type="project" value="UniProtKB-UniRule"/>
</dbReference>
<evidence type="ECO:0000256" key="1">
    <source>
        <dbReference type="ARBA" id="ARBA00022490"/>
    </source>
</evidence>
<name>S6ANR5_SULDS</name>
<comment type="cofactor">
    <cofactor evidence="11">
        <name>Mg(2+)</name>
        <dbReference type="ChEBI" id="CHEBI:18420"/>
    </cofactor>
</comment>
<feature type="site" description="ATP" evidence="11">
    <location>
        <position position="39"/>
    </location>
</feature>
<evidence type="ECO:0000256" key="3">
    <source>
        <dbReference type="ARBA" id="ARBA00022553"/>
    </source>
</evidence>
<evidence type="ECO:0000313" key="13">
    <source>
        <dbReference type="EMBL" id="BAN36529.1"/>
    </source>
</evidence>